<dbReference type="EMBL" id="CAJVPI010002094">
    <property type="protein sequence ID" value="CAG8635457.1"/>
    <property type="molecule type" value="Genomic_DNA"/>
</dbReference>
<gene>
    <name evidence="1" type="ORF">PBRASI_LOCUS9480</name>
</gene>
<dbReference type="Proteomes" id="UP000789739">
    <property type="component" value="Unassembled WGS sequence"/>
</dbReference>
<organism evidence="1 2">
    <name type="scientific">Paraglomus brasilianum</name>
    <dbReference type="NCBI Taxonomy" id="144538"/>
    <lineage>
        <taxon>Eukaryota</taxon>
        <taxon>Fungi</taxon>
        <taxon>Fungi incertae sedis</taxon>
        <taxon>Mucoromycota</taxon>
        <taxon>Glomeromycotina</taxon>
        <taxon>Glomeromycetes</taxon>
        <taxon>Paraglomerales</taxon>
        <taxon>Paraglomeraceae</taxon>
        <taxon>Paraglomus</taxon>
    </lineage>
</organism>
<accession>A0A9N9GUI9</accession>
<keyword evidence="2" id="KW-1185">Reference proteome</keyword>
<reference evidence="1" key="1">
    <citation type="submission" date="2021-06" db="EMBL/GenBank/DDBJ databases">
        <authorList>
            <person name="Kallberg Y."/>
            <person name="Tangrot J."/>
            <person name="Rosling A."/>
        </authorList>
    </citation>
    <scope>NUCLEOTIDE SEQUENCE</scope>
    <source>
        <strain evidence="1">BR232B</strain>
    </source>
</reference>
<comment type="caution">
    <text evidence="1">The sequence shown here is derived from an EMBL/GenBank/DDBJ whole genome shotgun (WGS) entry which is preliminary data.</text>
</comment>
<proteinExistence type="predicted"/>
<name>A0A9N9GUI9_9GLOM</name>
<evidence type="ECO:0000313" key="2">
    <source>
        <dbReference type="Proteomes" id="UP000789739"/>
    </source>
</evidence>
<protein>
    <submittedName>
        <fullName evidence="1">11773_t:CDS:1</fullName>
    </submittedName>
</protein>
<sequence>MRIKLDPQALRNRLLIAIIKEKVDTTSASELPEIATSFYEELKFCHDQRDQAEQVFRKTVECLLNHHDKKVRKYMKYMKNDDYQFLGLRTCDQYWRRLATEYYAKEGSLYQLQHRTNAEKRVMEFDTKIGQKWIDDLDHQSKRRRREASPLGKYSDYEVKSYCTAEVINISDREAGDQHGELKKWVLENQVPDITDKEKNAIDNYVLDVFGRNVESTIKSIKEKEVDLDPKDALFVKRILDTWAYKWKSEFNETMSEQTYTAVWIAPDFEILKNKDPGLFDSSWCEMIHPSSKWRRRNVHKSNKKTGRKCDGILFIKSCATERLVFENVCPPKNEKWPKYYRDLNKSFRNAVDTLGKKFWTNKQGDVEISRKYSELVYIVHRNQGELWRVCLAGKDKFLAERIYKLEVPWKFEDDWTKLADICKMLLLIERIFRWNDDVYHDYTKSTQKRNIVRVAEWLSLNLTSPKKTIKRK</sequence>
<evidence type="ECO:0000313" key="1">
    <source>
        <dbReference type="EMBL" id="CAG8635457.1"/>
    </source>
</evidence>
<dbReference type="OrthoDB" id="2329773at2759"/>
<dbReference type="AlphaFoldDB" id="A0A9N9GUI9"/>